<proteinExistence type="inferred from homology"/>
<evidence type="ECO:0000256" key="8">
    <source>
        <dbReference type="HAMAP-Rule" id="MF_00316"/>
    </source>
</evidence>
<feature type="binding site" evidence="8">
    <location>
        <position position="100"/>
    </location>
    <ligand>
        <name>Mg(2+)</name>
        <dbReference type="ChEBI" id="CHEBI:18420"/>
    </ligand>
</feature>
<dbReference type="RefSeq" id="WP_135283588.1">
    <property type="nucleotide sequence ID" value="NZ_SMLL01000001.1"/>
</dbReference>
<dbReference type="OrthoDB" id="9788394at2"/>
<evidence type="ECO:0000313" key="10">
    <source>
        <dbReference type="EMBL" id="TFZ04706.1"/>
    </source>
</evidence>
<gene>
    <name evidence="8 10" type="primary">mobA</name>
    <name evidence="10" type="ORF">EZ242_02870</name>
</gene>
<dbReference type="PANTHER" id="PTHR19136:SF81">
    <property type="entry name" value="MOLYBDENUM COFACTOR GUANYLYLTRANSFERASE"/>
    <property type="match status" value="1"/>
</dbReference>
<comment type="caution">
    <text evidence="10">The sequence shown here is derived from an EMBL/GenBank/DDBJ whole genome shotgun (WGS) entry which is preliminary data.</text>
</comment>
<keyword evidence="7 8" id="KW-0501">Molybdenum cofactor biosynthesis</keyword>
<sequence length="202" mass="22058">MDPHDITGLILAGGRGSRMGGVDKGLQNFNGLPLAAHTLMGLAPQVGEVMINANRNLAAYESMGVPVWPDALPDFAGPLAGFLTGLEHCETAFLATVPCDTPNFPADLVQRLGEALLAQDAEIAMATAPEDDGQLRPQPVFCLMRRELLESLVRFTHEGGRKIDAWTARHRTVLVPFDREGDDPRAFFNANTLDELRRLQMR</sequence>
<protein>
    <recommendedName>
        <fullName evidence="8">Molybdenum cofactor guanylyltransferase</fullName>
        <shortName evidence="8">MoCo guanylyltransferase</shortName>
        <ecNumber evidence="8">2.7.7.77</ecNumber>
    </recommendedName>
    <alternativeName>
        <fullName evidence="8">GTP:molybdopterin guanylyltransferase</fullName>
    </alternativeName>
    <alternativeName>
        <fullName evidence="8">Mo-MPT guanylyltransferase</fullName>
    </alternativeName>
    <alternativeName>
        <fullName evidence="8">Molybdopterin guanylyltransferase</fullName>
    </alternativeName>
    <alternativeName>
        <fullName evidence="8">Molybdopterin-guanine dinucleotide synthase</fullName>
        <shortName evidence="8">MGD synthase</shortName>
    </alternativeName>
</protein>
<dbReference type="GO" id="GO:0046872">
    <property type="term" value="F:metal ion binding"/>
    <property type="evidence" value="ECO:0007669"/>
    <property type="project" value="UniProtKB-KW"/>
</dbReference>
<dbReference type="GO" id="GO:1902758">
    <property type="term" value="P:bis(molybdopterin guanine dinucleotide)molybdenum biosynthetic process"/>
    <property type="evidence" value="ECO:0007669"/>
    <property type="project" value="TreeGrafter"/>
</dbReference>
<feature type="binding site" evidence="8">
    <location>
        <position position="70"/>
    </location>
    <ligand>
        <name>GTP</name>
        <dbReference type="ChEBI" id="CHEBI:37565"/>
    </ligand>
</feature>
<accession>A0A4Z0BZI4</accession>
<evidence type="ECO:0000256" key="7">
    <source>
        <dbReference type="ARBA" id="ARBA00023150"/>
    </source>
</evidence>
<organism evidence="10 11">
    <name type="scientific">Ramlibacter rhizophilus</name>
    <dbReference type="NCBI Taxonomy" id="1781167"/>
    <lineage>
        <taxon>Bacteria</taxon>
        <taxon>Pseudomonadati</taxon>
        <taxon>Pseudomonadota</taxon>
        <taxon>Betaproteobacteria</taxon>
        <taxon>Burkholderiales</taxon>
        <taxon>Comamonadaceae</taxon>
        <taxon>Ramlibacter</taxon>
    </lineage>
</organism>
<dbReference type="InterPro" id="IPR029044">
    <property type="entry name" value="Nucleotide-diphossugar_trans"/>
</dbReference>
<evidence type="ECO:0000256" key="3">
    <source>
        <dbReference type="ARBA" id="ARBA00022723"/>
    </source>
</evidence>
<keyword evidence="5 8" id="KW-0460">Magnesium</keyword>
<dbReference type="Gene3D" id="3.90.550.10">
    <property type="entry name" value="Spore Coat Polysaccharide Biosynthesis Protein SpsA, Chain A"/>
    <property type="match status" value="1"/>
</dbReference>
<comment type="catalytic activity">
    <reaction evidence="8">
        <text>Mo-molybdopterin + GTP + H(+) = Mo-molybdopterin guanine dinucleotide + diphosphate</text>
        <dbReference type="Rhea" id="RHEA:34243"/>
        <dbReference type="ChEBI" id="CHEBI:15378"/>
        <dbReference type="ChEBI" id="CHEBI:33019"/>
        <dbReference type="ChEBI" id="CHEBI:37565"/>
        <dbReference type="ChEBI" id="CHEBI:71302"/>
        <dbReference type="ChEBI" id="CHEBI:71310"/>
        <dbReference type="EC" id="2.7.7.77"/>
    </reaction>
</comment>
<dbReference type="Proteomes" id="UP000297564">
    <property type="component" value="Unassembled WGS sequence"/>
</dbReference>
<feature type="binding site" evidence="8">
    <location>
        <position position="100"/>
    </location>
    <ligand>
        <name>GTP</name>
        <dbReference type="ChEBI" id="CHEBI:37565"/>
    </ligand>
</feature>
<dbReference type="NCBIfam" id="TIGR02665">
    <property type="entry name" value="molyb_mobA"/>
    <property type="match status" value="1"/>
</dbReference>
<feature type="binding site" evidence="8">
    <location>
        <position position="52"/>
    </location>
    <ligand>
        <name>GTP</name>
        <dbReference type="ChEBI" id="CHEBI:37565"/>
    </ligand>
</feature>
<keyword evidence="10" id="KW-0548">Nucleotidyltransferase</keyword>
<dbReference type="EC" id="2.7.7.77" evidence="8"/>
<evidence type="ECO:0000256" key="2">
    <source>
        <dbReference type="ARBA" id="ARBA00022679"/>
    </source>
</evidence>
<keyword evidence="4 8" id="KW-0547">Nucleotide-binding</keyword>
<dbReference type="InterPro" id="IPR013482">
    <property type="entry name" value="Molybde_CF_guanTrfase"/>
</dbReference>
<dbReference type="InterPro" id="IPR025877">
    <property type="entry name" value="MobA-like_NTP_Trfase"/>
</dbReference>
<evidence type="ECO:0000313" key="11">
    <source>
        <dbReference type="Proteomes" id="UP000297564"/>
    </source>
</evidence>
<comment type="subcellular location">
    <subcellularLocation>
        <location evidence="8">Cytoplasm</location>
    </subcellularLocation>
</comment>
<name>A0A4Z0BZI4_9BURK</name>
<comment type="function">
    <text evidence="8">Transfers a GMP moiety from GTP to Mo-molybdopterin (Mo-MPT) cofactor (Moco or molybdenum cofactor) to form Mo-molybdopterin guanine dinucleotide (Mo-MGD) cofactor.</text>
</comment>
<dbReference type="HAMAP" id="MF_00316">
    <property type="entry name" value="MobA"/>
    <property type="match status" value="1"/>
</dbReference>
<dbReference type="Pfam" id="PF12804">
    <property type="entry name" value="NTP_transf_3"/>
    <property type="match status" value="1"/>
</dbReference>
<keyword evidence="2 8" id="KW-0808">Transferase</keyword>
<evidence type="ECO:0000256" key="1">
    <source>
        <dbReference type="ARBA" id="ARBA00022490"/>
    </source>
</evidence>
<dbReference type="GO" id="GO:0061603">
    <property type="term" value="F:molybdenum cofactor guanylyltransferase activity"/>
    <property type="evidence" value="ECO:0007669"/>
    <property type="project" value="UniProtKB-EC"/>
</dbReference>
<dbReference type="AlphaFoldDB" id="A0A4Z0BZI4"/>
<comment type="similarity">
    <text evidence="8">Belongs to the MobA family.</text>
</comment>
<keyword evidence="1 8" id="KW-0963">Cytoplasm</keyword>
<dbReference type="CDD" id="cd02503">
    <property type="entry name" value="MobA"/>
    <property type="match status" value="1"/>
</dbReference>
<feature type="binding site" evidence="8">
    <location>
        <begin position="11"/>
        <end position="13"/>
    </location>
    <ligand>
        <name>GTP</name>
        <dbReference type="ChEBI" id="CHEBI:37565"/>
    </ligand>
</feature>
<comment type="subunit">
    <text evidence="8">Monomer.</text>
</comment>
<feature type="binding site" evidence="8">
    <location>
        <position position="24"/>
    </location>
    <ligand>
        <name>GTP</name>
        <dbReference type="ChEBI" id="CHEBI:37565"/>
    </ligand>
</feature>
<feature type="domain" description="MobA-like NTP transferase" evidence="9">
    <location>
        <begin position="8"/>
        <end position="165"/>
    </location>
</feature>
<dbReference type="EMBL" id="SMLL01000001">
    <property type="protein sequence ID" value="TFZ04706.1"/>
    <property type="molecule type" value="Genomic_DNA"/>
</dbReference>
<reference evidence="10 11" key="1">
    <citation type="submission" date="2019-03" db="EMBL/GenBank/DDBJ databases">
        <title>Ramlibacter rhizophilus CCTCC AB2015357, whole genome shotgun sequence.</title>
        <authorList>
            <person name="Zhang X."/>
            <person name="Feng G."/>
            <person name="Zhu H."/>
        </authorList>
    </citation>
    <scope>NUCLEOTIDE SEQUENCE [LARGE SCALE GENOMIC DNA]</scope>
    <source>
        <strain evidence="10 11">CCTCC AB2015357</strain>
    </source>
</reference>
<keyword evidence="11" id="KW-1185">Reference proteome</keyword>
<evidence type="ECO:0000256" key="6">
    <source>
        <dbReference type="ARBA" id="ARBA00023134"/>
    </source>
</evidence>
<keyword evidence="3 8" id="KW-0479">Metal-binding</keyword>
<evidence type="ECO:0000259" key="9">
    <source>
        <dbReference type="Pfam" id="PF12804"/>
    </source>
</evidence>
<dbReference type="GO" id="GO:0005737">
    <property type="term" value="C:cytoplasm"/>
    <property type="evidence" value="ECO:0007669"/>
    <property type="project" value="UniProtKB-SubCell"/>
</dbReference>
<dbReference type="GO" id="GO:0005525">
    <property type="term" value="F:GTP binding"/>
    <property type="evidence" value="ECO:0007669"/>
    <property type="project" value="UniProtKB-UniRule"/>
</dbReference>
<dbReference type="SUPFAM" id="SSF53448">
    <property type="entry name" value="Nucleotide-diphospho-sugar transferases"/>
    <property type="match status" value="1"/>
</dbReference>
<comment type="cofactor">
    <cofactor evidence="8">
        <name>Mg(2+)</name>
        <dbReference type="ChEBI" id="CHEBI:18420"/>
    </cofactor>
</comment>
<dbReference type="PANTHER" id="PTHR19136">
    <property type="entry name" value="MOLYBDENUM COFACTOR GUANYLYLTRANSFERASE"/>
    <property type="match status" value="1"/>
</dbReference>
<evidence type="ECO:0000256" key="4">
    <source>
        <dbReference type="ARBA" id="ARBA00022741"/>
    </source>
</evidence>
<evidence type="ECO:0000256" key="5">
    <source>
        <dbReference type="ARBA" id="ARBA00022842"/>
    </source>
</evidence>
<keyword evidence="6 8" id="KW-0342">GTP-binding</keyword>
<comment type="domain">
    <text evidence="8">The N-terminal domain determines nucleotide recognition and specific binding, while the C-terminal domain determines the specific binding to the target protein.</text>
</comment>